<dbReference type="SUPFAM" id="SSF53850">
    <property type="entry name" value="Periplasmic binding protein-like II"/>
    <property type="match status" value="1"/>
</dbReference>
<accession>A0A841STJ3</accession>
<dbReference type="PANTHER" id="PTHR43649:SF12">
    <property type="entry name" value="DIACETYLCHITOBIOSE BINDING PROTEIN DASA"/>
    <property type="match status" value="1"/>
</dbReference>
<protein>
    <submittedName>
        <fullName evidence="4">Extracellular solute-binding protein</fullName>
    </submittedName>
</protein>
<feature type="signal peptide" evidence="2">
    <location>
        <begin position="1"/>
        <end position="22"/>
    </location>
</feature>
<dbReference type="Proteomes" id="UP000535838">
    <property type="component" value="Unassembled WGS sequence"/>
</dbReference>
<reference evidence="4 5" key="1">
    <citation type="submission" date="2020-08" db="EMBL/GenBank/DDBJ databases">
        <title>Cohnella phylogeny.</title>
        <authorList>
            <person name="Dunlap C."/>
        </authorList>
    </citation>
    <scope>NUCLEOTIDE SEQUENCE [LARGE SCALE GENOMIC DNA]</scope>
    <source>
        <strain evidence="4 5">DSM 25241</strain>
    </source>
</reference>
<name>A0A841STJ3_9BACL</name>
<evidence type="ECO:0000259" key="3">
    <source>
        <dbReference type="Pfam" id="PF12010"/>
    </source>
</evidence>
<dbReference type="RefSeq" id="WP_185120499.1">
    <property type="nucleotide sequence ID" value="NZ_JACJVQ010000013.1"/>
</dbReference>
<evidence type="ECO:0000313" key="4">
    <source>
        <dbReference type="EMBL" id="MBB6635254.1"/>
    </source>
</evidence>
<dbReference type="Pfam" id="PF01547">
    <property type="entry name" value="SBP_bac_1"/>
    <property type="match status" value="1"/>
</dbReference>
<dbReference type="PROSITE" id="PS51257">
    <property type="entry name" value="PROKAR_LIPOPROTEIN"/>
    <property type="match status" value="1"/>
</dbReference>
<feature type="compositionally biased region" description="Low complexity" evidence="1">
    <location>
        <begin position="26"/>
        <end position="64"/>
    </location>
</feature>
<proteinExistence type="predicted"/>
<comment type="caution">
    <text evidence="4">The sequence shown here is derived from an EMBL/GenBank/DDBJ whole genome shotgun (WGS) entry which is preliminary data.</text>
</comment>
<dbReference type="InterPro" id="IPR022627">
    <property type="entry name" value="DUF3502"/>
</dbReference>
<feature type="region of interest" description="Disordered" evidence="1">
    <location>
        <begin position="26"/>
        <end position="67"/>
    </location>
</feature>
<evidence type="ECO:0000256" key="1">
    <source>
        <dbReference type="SAM" id="MobiDB-lite"/>
    </source>
</evidence>
<dbReference type="InterPro" id="IPR050490">
    <property type="entry name" value="Bact_solute-bd_prot1"/>
</dbReference>
<gene>
    <name evidence="4" type="ORF">H7B67_14125</name>
</gene>
<dbReference type="InterPro" id="IPR006059">
    <property type="entry name" value="SBP"/>
</dbReference>
<evidence type="ECO:0000256" key="2">
    <source>
        <dbReference type="SAM" id="SignalP"/>
    </source>
</evidence>
<dbReference type="AlphaFoldDB" id="A0A841STJ3"/>
<sequence length="538" mass="60132">MNTRSKATAVLLSSFILASALSACSSNNNNGESASPSPSESSASPSASAPASESASASPSESPAGIDTSKHVTLQFYMLGGEPKDLSVIEKKINEMAEAELNATVKFNFTTWTNWDQKYKLLLSSGQDVDLIFTADWTQYQSYAKSGAFLPLEDLLPKAAPKLQEFVPQDMWDAVKIDGHIYTVPATYKEYVNNGFVYREDLRKKYNLPVPKDIASFEEYLDGIKKNEPGIQPLSMNADVKGNMMDVFREVNDDTVGGPLPYGIGIKYNSPNDVYSYWGSEEQINDLKVIQRWQEKGFFAKNVLNVQDTLQDPITTGKAAAILGDNPTRYNDTKMKMQSTHPDWELGYTPFAETRGFATPVHPIHNGFAVPKSSKNAERALAFYEKMVTDKRYNQLTQYGIEGTHYTVEDGYYKMVGDATSNGFPREGMQGWAWRNPEFMLFDKSYDGVKAIFDQLDKVAKPDLFTGFAEDYSSYQAERAALEQVEKQYFYPLYAGLVKNVEEGVQTAMDKAKKAGLEKVQEAYKTQWLAYTSEKGIQ</sequence>
<feature type="domain" description="DUF3502" evidence="3">
    <location>
        <begin position="465"/>
        <end position="531"/>
    </location>
</feature>
<keyword evidence="2" id="KW-0732">Signal</keyword>
<organism evidence="4 5">
    <name type="scientific">Cohnella thailandensis</name>
    <dbReference type="NCBI Taxonomy" id="557557"/>
    <lineage>
        <taxon>Bacteria</taxon>
        <taxon>Bacillati</taxon>
        <taxon>Bacillota</taxon>
        <taxon>Bacilli</taxon>
        <taxon>Bacillales</taxon>
        <taxon>Paenibacillaceae</taxon>
        <taxon>Cohnella</taxon>
    </lineage>
</organism>
<evidence type="ECO:0000313" key="5">
    <source>
        <dbReference type="Proteomes" id="UP000535838"/>
    </source>
</evidence>
<dbReference type="EMBL" id="JACJVQ010000013">
    <property type="protein sequence ID" value="MBB6635254.1"/>
    <property type="molecule type" value="Genomic_DNA"/>
</dbReference>
<dbReference type="PANTHER" id="PTHR43649">
    <property type="entry name" value="ARABINOSE-BINDING PROTEIN-RELATED"/>
    <property type="match status" value="1"/>
</dbReference>
<keyword evidence="5" id="KW-1185">Reference proteome</keyword>
<feature type="chain" id="PRO_5039103223" evidence="2">
    <location>
        <begin position="23"/>
        <end position="538"/>
    </location>
</feature>
<dbReference type="Gene3D" id="3.40.190.10">
    <property type="entry name" value="Periplasmic binding protein-like II"/>
    <property type="match status" value="2"/>
</dbReference>
<dbReference type="Pfam" id="PF12010">
    <property type="entry name" value="DUF3502"/>
    <property type="match status" value="1"/>
</dbReference>